<evidence type="ECO:0000313" key="11">
    <source>
        <dbReference type="EMBL" id="KIN04952.1"/>
    </source>
</evidence>
<feature type="compositionally biased region" description="Polar residues" evidence="9">
    <location>
        <begin position="792"/>
        <end position="813"/>
    </location>
</feature>
<feature type="region of interest" description="Disordered" evidence="9">
    <location>
        <begin position="688"/>
        <end position="834"/>
    </location>
</feature>
<dbReference type="FunFam" id="3.90.79.10:FF:000003">
    <property type="entry name" value="M7GpppN-mRNA hydrolase isoform 2"/>
    <property type="match status" value="1"/>
</dbReference>
<dbReference type="InterPro" id="IPR044099">
    <property type="entry name" value="Dcp2_NUDIX"/>
</dbReference>
<feature type="region of interest" description="Disordered" evidence="9">
    <location>
        <begin position="647"/>
        <end position="675"/>
    </location>
</feature>
<evidence type="ECO:0000256" key="3">
    <source>
        <dbReference type="ARBA" id="ARBA00005279"/>
    </source>
</evidence>
<feature type="region of interest" description="Disordered" evidence="9">
    <location>
        <begin position="370"/>
        <end position="400"/>
    </location>
</feature>
<dbReference type="Pfam" id="PF05026">
    <property type="entry name" value="DCP2"/>
    <property type="match status" value="1"/>
</dbReference>
<comment type="subcellular location">
    <subcellularLocation>
        <location evidence="2">Cytoplasm</location>
    </subcellularLocation>
</comment>
<dbReference type="InterPro" id="IPR015797">
    <property type="entry name" value="NUDIX_hydrolase-like_dom_sf"/>
</dbReference>
<reference evidence="12" key="2">
    <citation type="submission" date="2015-01" db="EMBL/GenBank/DDBJ databases">
        <title>Evolutionary Origins and Diversification of the Mycorrhizal Mutualists.</title>
        <authorList>
            <consortium name="DOE Joint Genome Institute"/>
            <consortium name="Mycorrhizal Genomics Consortium"/>
            <person name="Kohler A."/>
            <person name="Kuo A."/>
            <person name="Nagy L.G."/>
            <person name="Floudas D."/>
            <person name="Copeland A."/>
            <person name="Barry K.W."/>
            <person name="Cichocki N."/>
            <person name="Veneault-Fourrey C."/>
            <person name="LaButti K."/>
            <person name="Lindquist E.A."/>
            <person name="Lipzen A."/>
            <person name="Lundell T."/>
            <person name="Morin E."/>
            <person name="Murat C."/>
            <person name="Riley R."/>
            <person name="Ohm R."/>
            <person name="Sun H."/>
            <person name="Tunlid A."/>
            <person name="Henrissat B."/>
            <person name="Grigoriev I.V."/>
            <person name="Hibbett D.S."/>
            <person name="Martin F."/>
        </authorList>
    </citation>
    <scope>NUCLEOTIDE SEQUENCE [LARGE SCALE GENOMIC DNA]</scope>
    <source>
        <strain evidence="12">Zn</strain>
    </source>
</reference>
<dbReference type="GO" id="GO:0030145">
    <property type="term" value="F:manganese ion binding"/>
    <property type="evidence" value="ECO:0007669"/>
    <property type="project" value="InterPro"/>
</dbReference>
<dbReference type="SUPFAM" id="SSF55811">
    <property type="entry name" value="Nudix"/>
    <property type="match status" value="1"/>
</dbReference>
<dbReference type="Gene3D" id="1.10.10.1050">
    <property type="entry name" value="Dcp2, box A domain"/>
    <property type="match status" value="1"/>
</dbReference>
<feature type="compositionally biased region" description="Polar residues" evidence="9">
    <location>
        <begin position="373"/>
        <end position="384"/>
    </location>
</feature>
<dbReference type="SUPFAM" id="SSF140586">
    <property type="entry name" value="Dcp2 domain-like"/>
    <property type="match status" value="1"/>
</dbReference>
<dbReference type="GO" id="GO:0000932">
    <property type="term" value="C:P-body"/>
    <property type="evidence" value="ECO:0007669"/>
    <property type="project" value="TreeGrafter"/>
</dbReference>
<feature type="domain" description="Nudix hydrolase" evidence="10">
    <location>
        <begin position="90"/>
        <end position="225"/>
    </location>
</feature>
<evidence type="ECO:0000313" key="12">
    <source>
        <dbReference type="Proteomes" id="UP000054321"/>
    </source>
</evidence>
<dbReference type="PANTHER" id="PTHR23114:SF17">
    <property type="entry name" value="M7GPPPN-MRNA HYDROLASE"/>
    <property type="match status" value="1"/>
</dbReference>
<protein>
    <recommendedName>
        <fullName evidence="10">Nudix hydrolase domain-containing protein</fullName>
    </recommendedName>
</protein>
<dbReference type="PROSITE" id="PS51462">
    <property type="entry name" value="NUDIX"/>
    <property type="match status" value="1"/>
</dbReference>
<dbReference type="GO" id="GO:0000290">
    <property type="term" value="P:deadenylation-dependent decapping of nuclear-transcribed mRNA"/>
    <property type="evidence" value="ECO:0007669"/>
    <property type="project" value="InterPro"/>
</dbReference>
<dbReference type="InterPro" id="IPR000086">
    <property type="entry name" value="NUDIX_hydrolase_dom"/>
</dbReference>
<dbReference type="InterPro" id="IPR020084">
    <property type="entry name" value="NUDIX_hydrolase_CS"/>
</dbReference>
<keyword evidence="7" id="KW-0694">RNA-binding</keyword>
<keyword evidence="12" id="KW-1185">Reference proteome</keyword>
<evidence type="ECO:0000256" key="6">
    <source>
        <dbReference type="ARBA" id="ARBA00022801"/>
    </source>
</evidence>
<organism evidence="11 12">
    <name type="scientific">Oidiodendron maius (strain Zn)</name>
    <dbReference type="NCBI Taxonomy" id="913774"/>
    <lineage>
        <taxon>Eukaryota</taxon>
        <taxon>Fungi</taxon>
        <taxon>Dikarya</taxon>
        <taxon>Ascomycota</taxon>
        <taxon>Pezizomycotina</taxon>
        <taxon>Leotiomycetes</taxon>
        <taxon>Leotiomycetes incertae sedis</taxon>
        <taxon>Myxotrichaceae</taxon>
        <taxon>Oidiodendron</taxon>
    </lineage>
</organism>
<gene>
    <name evidence="11" type="ORF">OIDMADRAFT_101814</name>
</gene>
<dbReference type="AlphaFoldDB" id="A0A0C3HRQ3"/>
<feature type="region of interest" description="Disordered" evidence="9">
    <location>
        <begin position="608"/>
        <end position="630"/>
    </location>
</feature>
<dbReference type="Pfam" id="PF00293">
    <property type="entry name" value="NUDIX"/>
    <property type="match status" value="1"/>
</dbReference>
<reference evidence="11 12" key="1">
    <citation type="submission" date="2014-04" db="EMBL/GenBank/DDBJ databases">
        <authorList>
            <consortium name="DOE Joint Genome Institute"/>
            <person name="Kuo A."/>
            <person name="Martino E."/>
            <person name="Perotto S."/>
            <person name="Kohler A."/>
            <person name="Nagy L.G."/>
            <person name="Floudas D."/>
            <person name="Copeland A."/>
            <person name="Barry K.W."/>
            <person name="Cichocki N."/>
            <person name="Veneault-Fourrey C."/>
            <person name="LaButti K."/>
            <person name="Lindquist E.A."/>
            <person name="Lipzen A."/>
            <person name="Lundell T."/>
            <person name="Morin E."/>
            <person name="Murat C."/>
            <person name="Sun H."/>
            <person name="Tunlid A."/>
            <person name="Henrissat B."/>
            <person name="Grigoriev I.V."/>
            <person name="Hibbett D.S."/>
            <person name="Martin F."/>
            <person name="Nordberg H.P."/>
            <person name="Cantor M.N."/>
            <person name="Hua S.X."/>
        </authorList>
    </citation>
    <scope>NUCLEOTIDE SEQUENCE [LARGE SCALE GENOMIC DNA]</scope>
    <source>
        <strain evidence="11 12">Zn</strain>
    </source>
</reference>
<dbReference type="EMBL" id="KN832872">
    <property type="protein sequence ID" value="KIN04952.1"/>
    <property type="molecule type" value="Genomic_DNA"/>
</dbReference>
<feature type="region of interest" description="Disordered" evidence="9">
    <location>
        <begin position="315"/>
        <end position="355"/>
    </location>
</feature>
<proteinExistence type="inferred from homology"/>
<feature type="compositionally biased region" description="Pro residues" evidence="9">
    <location>
        <begin position="471"/>
        <end position="482"/>
    </location>
</feature>
<evidence type="ECO:0000256" key="4">
    <source>
        <dbReference type="ARBA" id="ARBA00022490"/>
    </source>
</evidence>
<dbReference type="GO" id="GO:0140933">
    <property type="term" value="F:5'-(N(7)-methylguanosine 5'-triphospho)-[mRNA] hydrolase activity"/>
    <property type="evidence" value="ECO:0007669"/>
    <property type="project" value="InterPro"/>
</dbReference>
<dbReference type="Gene3D" id="3.90.79.10">
    <property type="entry name" value="Nucleoside Triphosphate Pyrophosphohydrolase"/>
    <property type="match status" value="1"/>
</dbReference>
<evidence type="ECO:0000259" key="10">
    <source>
        <dbReference type="PROSITE" id="PS51462"/>
    </source>
</evidence>
<dbReference type="PANTHER" id="PTHR23114">
    <property type="entry name" value="M7GPPPN-MRNA HYDROLASE"/>
    <property type="match status" value="1"/>
</dbReference>
<dbReference type="SMART" id="SM01125">
    <property type="entry name" value="DCP2"/>
    <property type="match status" value="1"/>
</dbReference>
<dbReference type="FunFam" id="1.10.10.1050:FF:000003">
    <property type="entry name" value="Decapping enzyme Dcp2, putative"/>
    <property type="match status" value="1"/>
</dbReference>
<comment type="similarity">
    <text evidence="3">Belongs to the Nudix hydrolase family. DCP2 subfamily.</text>
</comment>
<evidence type="ECO:0000256" key="8">
    <source>
        <dbReference type="ARBA" id="ARBA00023211"/>
    </source>
</evidence>
<evidence type="ECO:0000256" key="7">
    <source>
        <dbReference type="ARBA" id="ARBA00022884"/>
    </source>
</evidence>
<feature type="compositionally biased region" description="Basic and acidic residues" evidence="9">
    <location>
        <begin position="764"/>
        <end position="776"/>
    </location>
</feature>
<feature type="compositionally biased region" description="Low complexity" evidence="9">
    <location>
        <begin position="617"/>
        <end position="630"/>
    </location>
</feature>
<keyword evidence="6" id="KW-0378">Hydrolase</keyword>
<dbReference type="InterPro" id="IPR036189">
    <property type="entry name" value="DCP2_BoxA_sf"/>
</dbReference>
<comment type="cofactor">
    <cofactor evidence="1">
        <name>Mn(2+)</name>
        <dbReference type="ChEBI" id="CHEBI:29035"/>
    </cofactor>
</comment>
<evidence type="ECO:0000256" key="1">
    <source>
        <dbReference type="ARBA" id="ARBA00001936"/>
    </source>
</evidence>
<dbReference type="GO" id="GO:0000184">
    <property type="term" value="P:nuclear-transcribed mRNA catabolic process, nonsense-mediated decay"/>
    <property type="evidence" value="ECO:0007669"/>
    <property type="project" value="InterPro"/>
</dbReference>
<evidence type="ECO:0000256" key="5">
    <source>
        <dbReference type="ARBA" id="ARBA00022723"/>
    </source>
</evidence>
<dbReference type="HOGENOM" id="CLU_008108_4_0_1"/>
<keyword evidence="5" id="KW-0479">Metal-binding</keyword>
<dbReference type="OrthoDB" id="18996at2759"/>
<dbReference type="STRING" id="913774.A0A0C3HRQ3"/>
<accession>A0A0C3HRQ3</accession>
<name>A0A0C3HRQ3_OIDMZ</name>
<dbReference type="InterPro" id="IPR007722">
    <property type="entry name" value="DCP2_BoxA"/>
</dbReference>
<evidence type="ECO:0000256" key="2">
    <source>
        <dbReference type="ARBA" id="ARBA00004496"/>
    </source>
</evidence>
<sequence>MHLEDWLDDLCVRFIINLPQDDLSSVERICFAVEEAQWYYEDFIRPLDPSLPSMSLRNFCIRIFAHCPLLSSFSQGDHMQAFEQFLKYKLRIPVRGAIMLNEAMDSAVLVKGWKKGANWSFPRGKINKDEDDLTCAIREVYEETGYDLEVAGLVPKDRHVKYIDLTIRDQDLRLYVFRGVPMDTHFEPKTRKEISQQHQVEAANNANKFYMVAPFIRSVRKWAIEQKNKDLARATSNQYLSAGMSHDEFLTEEDQGAESNVPDAHPSVPNIFQLETALRTALKIQPPTEGLQLDAITAIQSPVRDSGQELLALLQGKTGPSNPAPKSNLPPETPQDHILTQPPFPKTPHHQQPRSSIFQSFQPVPVFPANLRNKLSNQPPQTVRNAGFPNLPPPPALLPHQRDASLQLNSDFQSQQHPFNPVAFQQGQMHTQRQPDTAQKNPHSHQPQHLVHPQPLPPQVQRTVFTGGPVHMPPATQPPQQPLAPNLQPNTSQMFNPSFPNNHQGMNPSMQKQPPPKLNDHSLALLNSFKATANASVPINDSLQGVTPERRQALPQELPAEMSSAPPVDLLSMFKVQQPELSPTLHPSTSHTKSSVDDAHRSSLLNLFKGPPRTSLTPRPAATAFPTSTTPSAVELSAVEPLSSNVVPASISSTDGPGASYRERNSSIPELHPESNLPFRAMSILARPAEANGSDRRGRSTPAHGTLSNEVKGTTEQSRRASSNISEKPFQPQILKRPQGPSQKATEAPATLPSVLSAPVGSSFDRRSSQSTDHKQTLLSLFGKAPSPPAPLSQNFTGGSFAQAHASGQTGTPVRTRVGSLASEGPSRSGSQALSPADKSFLLSYLDNVAKGTHL</sequence>
<keyword evidence="4" id="KW-0963">Cytoplasm</keyword>
<feature type="compositionally biased region" description="Polar residues" evidence="9">
    <location>
        <begin position="706"/>
        <end position="726"/>
    </location>
</feature>
<feature type="compositionally biased region" description="Polar residues" evidence="9">
    <location>
        <begin position="426"/>
        <end position="441"/>
    </location>
</feature>
<dbReference type="PROSITE" id="PS00893">
    <property type="entry name" value="NUDIX_BOX"/>
    <property type="match status" value="1"/>
</dbReference>
<keyword evidence="8" id="KW-0464">Manganese</keyword>
<dbReference type="Proteomes" id="UP000054321">
    <property type="component" value="Unassembled WGS sequence"/>
</dbReference>
<dbReference type="InParanoid" id="A0A0C3HRQ3"/>
<feature type="region of interest" description="Disordered" evidence="9">
    <location>
        <begin position="426"/>
        <end position="515"/>
    </location>
</feature>
<dbReference type="CDD" id="cd03672">
    <property type="entry name" value="NUDIX_Dcp2p_Nudt20"/>
    <property type="match status" value="1"/>
</dbReference>
<feature type="compositionally biased region" description="Polar residues" evidence="9">
    <location>
        <begin position="492"/>
        <end position="512"/>
    </location>
</feature>
<evidence type="ECO:0000256" key="9">
    <source>
        <dbReference type="SAM" id="MobiDB-lite"/>
    </source>
</evidence>
<dbReference type="GO" id="GO:0003723">
    <property type="term" value="F:RNA binding"/>
    <property type="evidence" value="ECO:0007669"/>
    <property type="project" value="UniProtKB-KW"/>
</dbReference>